<proteinExistence type="predicted"/>
<name>A0A2J6PKQ8_9HELO</name>
<evidence type="ECO:0000259" key="1">
    <source>
        <dbReference type="Pfam" id="PF12550"/>
    </source>
</evidence>
<sequence length="285" mass="30175">MRRLRLVLLQDLAVLQPRYPALPFFAYAPFCGPEWDGFAATVQADAIAGTEPQSLLLQHALPELSGVLESSREAVLRSVQRLANQQAAALQVQAATLQALQAQLERVLHTPITFTLGGGPGAALPAPAASPAVMPLPAAPLGPAAVGGPVAAAAAAAAATAATDAAGPPTLTALARVFTVKDAWREWQEGLAGRPALRELEERWGSRWRPGNAIRIAFSRRKVIWDEVLARTARGKSVNEIVAELELLRAGRSLSSLVEELKRRREHVAPIPARGPGPGTVRGQP</sequence>
<dbReference type="Pfam" id="PF12550">
    <property type="entry name" value="GCR1_C"/>
    <property type="match status" value="1"/>
</dbReference>
<keyword evidence="3" id="KW-1185">Reference proteome</keyword>
<dbReference type="GO" id="GO:0060963">
    <property type="term" value="P:positive regulation of ribosomal protein gene transcription by RNA polymerase II"/>
    <property type="evidence" value="ECO:0007669"/>
    <property type="project" value="TreeGrafter"/>
</dbReference>
<dbReference type="PANTHER" id="PTHR37784:SF2">
    <property type="entry name" value="HIGH-OSMOLARITY-INDUCED TRANSCRIPTION PROTEIN 1"/>
    <property type="match status" value="1"/>
</dbReference>
<dbReference type="InterPro" id="IPR022210">
    <property type="entry name" value="TF_GCR1-like"/>
</dbReference>
<dbReference type="Proteomes" id="UP000235672">
    <property type="component" value="Unassembled WGS sequence"/>
</dbReference>
<organism evidence="2 3">
    <name type="scientific">Hyaloscypha hepaticicola</name>
    <dbReference type="NCBI Taxonomy" id="2082293"/>
    <lineage>
        <taxon>Eukaryota</taxon>
        <taxon>Fungi</taxon>
        <taxon>Dikarya</taxon>
        <taxon>Ascomycota</taxon>
        <taxon>Pezizomycotina</taxon>
        <taxon>Leotiomycetes</taxon>
        <taxon>Helotiales</taxon>
        <taxon>Hyaloscyphaceae</taxon>
        <taxon>Hyaloscypha</taxon>
    </lineage>
</organism>
<dbReference type="InterPro" id="IPR038279">
    <property type="entry name" value="Ndc10_dom2_sf"/>
</dbReference>
<dbReference type="PANTHER" id="PTHR37784">
    <property type="entry name" value="PROTEIN MSN1"/>
    <property type="match status" value="1"/>
</dbReference>
<feature type="domain" description="Transcription activator GCR1-like" evidence="1">
    <location>
        <begin position="177"/>
        <end position="249"/>
    </location>
</feature>
<dbReference type="OrthoDB" id="3564412at2759"/>
<dbReference type="GO" id="GO:0000981">
    <property type="term" value="F:DNA-binding transcription factor activity, RNA polymerase II-specific"/>
    <property type="evidence" value="ECO:0007669"/>
    <property type="project" value="TreeGrafter"/>
</dbReference>
<dbReference type="InterPro" id="IPR052146">
    <property type="entry name" value="HOT1"/>
</dbReference>
<accession>A0A2J6PKQ8</accession>
<evidence type="ECO:0000313" key="2">
    <source>
        <dbReference type="EMBL" id="PMD14622.1"/>
    </source>
</evidence>
<gene>
    <name evidence="2" type="ORF">NA56DRAFT_734929</name>
</gene>
<dbReference type="Gene3D" id="1.10.443.20">
    <property type="entry name" value="Centromere DNA-binding protein complex CBF3 subunit, domain 2"/>
    <property type="match status" value="1"/>
</dbReference>
<dbReference type="AlphaFoldDB" id="A0A2J6PKQ8"/>
<reference evidence="2 3" key="1">
    <citation type="submission" date="2016-05" db="EMBL/GenBank/DDBJ databases">
        <title>A degradative enzymes factory behind the ericoid mycorrhizal symbiosis.</title>
        <authorList>
            <consortium name="DOE Joint Genome Institute"/>
            <person name="Martino E."/>
            <person name="Morin E."/>
            <person name="Grelet G."/>
            <person name="Kuo A."/>
            <person name="Kohler A."/>
            <person name="Daghino S."/>
            <person name="Barry K."/>
            <person name="Choi C."/>
            <person name="Cichocki N."/>
            <person name="Clum A."/>
            <person name="Copeland A."/>
            <person name="Hainaut M."/>
            <person name="Haridas S."/>
            <person name="Labutti K."/>
            <person name="Lindquist E."/>
            <person name="Lipzen A."/>
            <person name="Khouja H.-R."/>
            <person name="Murat C."/>
            <person name="Ohm R."/>
            <person name="Olson A."/>
            <person name="Spatafora J."/>
            <person name="Veneault-Fourrey C."/>
            <person name="Henrissat B."/>
            <person name="Grigoriev I."/>
            <person name="Martin F."/>
            <person name="Perotto S."/>
        </authorList>
    </citation>
    <scope>NUCLEOTIDE SEQUENCE [LARGE SCALE GENOMIC DNA]</scope>
    <source>
        <strain evidence="2 3">UAMH 7357</strain>
    </source>
</reference>
<dbReference type="GO" id="GO:0000978">
    <property type="term" value="F:RNA polymerase II cis-regulatory region sequence-specific DNA binding"/>
    <property type="evidence" value="ECO:0007669"/>
    <property type="project" value="TreeGrafter"/>
</dbReference>
<protein>
    <recommendedName>
        <fullName evidence="1">Transcription activator GCR1-like domain-containing protein</fullName>
    </recommendedName>
</protein>
<evidence type="ECO:0000313" key="3">
    <source>
        <dbReference type="Proteomes" id="UP000235672"/>
    </source>
</evidence>
<dbReference type="EMBL" id="KZ613520">
    <property type="protein sequence ID" value="PMD14622.1"/>
    <property type="molecule type" value="Genomic_DNA"/>
</dbReference>
<dbReference type="STRING" id="1745343.A0A2J6PKQ8"/>